<sequence>MTFLALMLALVLDRLSRLEDWLHRDRWFHALSRQLGAVGLGGSVLVAVSVLIPCLFAHWVLQGLQPVLFGLAWIAASVVLLLYAFGRGSQGADQERYRSQCRRDDFESALNDAATRYNWLSGEEELDAQRTHAVMQRGFLYLGYQRWFAVLFYFLLLGPVGALAYRLLQLACAEQDAGRQLLFYADWVPSRCLAVTFTLAGNFVASADTLWDSLRSTALAPDAMLYQVAVAASDEALVAPADAPFTGQQAALQNESLSALMRRASVCWVAIIALLVVLL</sequence>
<dbReference type="PANTHER" id="PTHR38684">
    <property type="entry name" value="PROTEIN AMPE"/>
    <property type="match status" value="1"/>
</dbReference>
<evidence type="ECO:0000313" key="3">
    <source>
        <dbReference type="Proteomes" id="UP000323708"/>
    </source>
</evidence>
<dbReference type="GO" id="GO:0005886">
    <property type="term" value="C:plasma membrane"/>
    <property type="evidence" value="ECO:0007669"/>
    <property type="project" value="TreeGrafter"/>
</dbReference>
<organism evidence="2 3">
    <name type="scientific">Pseudohalioglobus sediminis</name>
    <dbReference type="NCBI Taxonomy" id="2606449"/>
    <lineage>
        <taxon>Bacteria</taxon>
        <taxon>Pseudomonadati</taxon>
        <taxon>Pseudomonadota</taxon>
        <taxon>Gammaproteobacteria</taxon>
        <taxon>Cellvibrionales</taxon>
        <taxon>Halieaceae</taxon>
        <taxon>Pseudohalioglobus</taxon>
    </lineage>
</organism>
<reference evidence="2 3" key="1">
    <citation type="submission" date="2019-09" db="EMBL/GenBank/DDBJ databases">
        <authorList>
            <person name="Chen X.-Y."/>
        </authorList>
    </citation>
    <scope>NUCLEOTIDE SEQUENCE [LARGE SCALE GENOMIC DNA]</scope>
    <source>
        <strain evidence="2 3">NY5</strain>
    </source>
</reference>
<comment type="caution">
    <text evidence="2">The sequence shown here is derived from an EMBL/GenBank/DDBJ whole genome shotgun (WGS) entry which is preliminary data.</text>
</comment>
<name>A0A5B0X572_9GAMM</name>
<keyword evidence="3" id="KW-1185">Reference proteome</keyword>
<dbReference type="Proteomes" id="UP000323708">
    <property type="component" value="Unassembled WGS sequence"/>
</dbReference>
<dbReference type="InterPro" id="IPR052966">
    <property type="entry name" value="Beta-lactamase_Reg"/>
</dbReference>
<dbReference type="RefSeq" id="WP_149609935.1">
    <property type="nucleotide sequence ID" value="NZ_VTUX01000001.1"/>
</dbReference>
<dbReference type="PANTHER" id="PTHR38684:SF1">
    <property type="entry name" value="PROTEIN AMPE"/>
    <property type="match status" value="1"/>
</dbReference>
<evidence type="ECO:0000313" key="2">
    <source>
        <dbReference type="EMBL" id="KAA1194466.1"/>
    </source>
</evidence>
<evidence type="ECO:0000256" key="1">
    <source>
        <dbReference type="SAM" id="Phobius"/>
    </source>
</evidence>
<protein>
    <recommendedName>
        <fullName evidence="4">AmpE protein</fullName>
    </recommendedName>
</protein>
<keyword evidence="1" id="KW-1133">Transmembrane helix</keyword>
<feature type="transmembrane region" description="Helical" evidence="1">
    <location>
        <begin position="147"/>
        <end position="168"/>
    </location>
</feature>
<keyword evidence="1" id="KW-0812">Transmembrane</keyword>
<evidence type="ECO:0008006" key="4">
    <source>
        <dbReference type="Google" id="ProtNLM"/>
    </source>
</evidence>
<feature type="transmembrane region" description="Helical" evidence="1">
    <location>
        <begin position="68"/>
        <end position="86"/>
    </location>
</feature>
<dbReference type="AlphaFoldDB" id="A0A5B0X572"/>
<gene>
    <name evidence="2" type="ORF">F0M18_03285</name>
</gene>
<dbReference type="InterPro" id="IPR031347">
    <property type="entry name" value="AmpE"/>
</dbReference>
<keyword evidence="1" id="KW-0472">Membrane</keyword>
<accession>A0A5B0X572</accession>
<feature type="transmembrane region" description="Helical" evidence="1">
    <location>
        <begin position="260"/>
        <end position="278"/>
    </location>
</feature>
<dbReference type="GO" id="GO:0046677">
    <property type="term" value="P:response to antibiotic"/>
    <property type="evidence" value="ECO:0007669"/>
    <property type="project" value="TreeGrafter"/>
</dbReference>
<feature type="transmembrane region" description="Helical" evidence="1">
    <location>
        <begin position="41"/>
        <end position="61"/>
    </location>
</feature>
<dbReference type="EMBL" id="VTUX01000001">
    <property type="protein sequence ID" value="KAA1194466.1"/>
    <property type="molecule type" value="Genomic_DNA"/>
</dbReference>
<proteinExistence type="predicted"/>
<dbReference type="Pfam" id="PF17113">
    <property type="entry name" value="AmpE"/>
    <property type="match status" value="1"/>
</dbReference>